<proteinExistence type="predicted"/>
<dbReference type="InParanoid" id="F0ZFN2"/>
<evidence type="ECO:0000313" key="1">
    <source>
        <dbReference type="EMBL" id="EGC37262.1"/>
    </source>
</evidence>
<dbReference type="PANTHER" id="PTHR38082:SF2">
    <property type="entry name" value="PESTICIDAL CRYSTAL PROTEIN N-TERMINAL DOMAIN-CONTAINING PROTEIN"/>
    <property type="match status" value="1"/>
</dbReference>
<dbReference type="Proteomes" id="UP000001064">
    <property type="component" value="Unassembled WGS sequence"/>
</dbReference>
<protein>
    <submittedName>
        <fullName evidence="1">Uncharacterized protein</fullName>
    </submittedName>
</protein>
<dbReference type="GO" id="GO:0090729">
    <property type="term" value="F:toxin activity"/>
    <property type="evidence" value="ECO:0007669"/>
    <property type="project" value="InterPro"/>
</dbReference>
<dbReference type="KEGG" id="dpp:DICPUDRAFT_77119"/>
<dbReference type="PANTHER" id="PTHR38082">
    <property type="entry name" value="ENDOTOXIN_N DOMAIN-CONTAINING PROTEIN"/>
    <property type="match status" value="1"/>
</dbReference>
<organism evidence="1 2">
    <name type="scientific">Dictyostelium purpureum</name>
    <name type="common">Slime mold</name>
    <dbReference type="NCBI Taxonomy" id="5786"/>
    <lineage>
        <taxon>Eukaryota</taxon>
        <taxon>Amoebozoa</taxon>
        <taxon>Evosea</taxon>
        <taxon>Eumycetozoa</taxon>
        <taxon>Dictyostelia</taxon>
        <taxon>Dictyosteliales</taxon>
        <taxon>Dictyosteliaceae</taxon>
        <taxon>Dictyostelium</taxon>
    </lineage>
</organism>
<dbReference type="VEuPathDB" id="AmoebaDB:DICPUDRAFT_77119"/>
<sequence>MSADTTFIQTFDLNKLNEEVTKKLDENPLQTIAPIGFTGKSEDKNDLYNPVVDALDINVATLYTPISDLELSVSSVIGCIPEVGALCQGFFSVFMSRTKEETLTKDVVEKIINEKIAKFKVELEHIIDQKISKSEAEQYKTICDKAFKGLCNSSLELLIDDLNILKKKLLLKEKVNPTDGFMVGLRGKYKLIK</sequence>
<dbReference type="RefSeq" id="XP_003286232.1">
    <property type="nucleotide sequence ID" value="XM_003286184.1"/>
</dbReference>
<name>F0ZFN2_DICPU</name>
<dbReference type="Gene3D" id="1.20.190.10">
    <property type="entry name" value="Pesticidal crystal protein, N-terminal domain"/>
    <property type="match status" value="1"/>
</dbReference>
<gene>
    <name evidence="1" type="ORF">DICPUDRAFT_77119</name>
</gene>
<dbReference type="InterPro" id="IPR036716">
    <property type="entry name" value="Pest_crys_N_sf"/>
</dbReference>
<dbReference type="AlphaFoldDB" id="F0ZFN2"/>
<accession>F0ZFN2</accession>
<dbReference type="EMBL" id="GL871004">
    <property type="protein sequence ID" value="EGC37262.1"/>
    <property type="molecule type" value="Genomic_DNA"/>
</dbReference>
<evidence type="ECO:0000313" key="2">
    <source>
        <dbReference type="Proteomes" id="UP000001064"/>
    </source>
</evidence>
<dbReference type="GeneID" id="10503626"/>
<reference evidence="2" key="1">
    <citation type="journal article" date="2011" name="Genome Biol.">
        <title>Comparative genomics of the social amoebae Dictyostelium discoideum and Dictyostelium purpureum.</title>
        <authorList>
            <consortium name="US DOE Joint Genome Institute (JGI-PGF)"/>
            <person name="Sucgang R."/>
            <person name="Kuo A."/>
            <person name="Tian X."/>
            <person name="Salerno W."/>
            <person name="Parikh A."/>
            <person name="Feasley C.L."/>
            <person name="Dalin E."/>
            <person name="Tu H."/>
            <person name="Huang E."/>
            <person name="Barry K."/>
            <person name="Lindquist E."/>
            <person name="Shapiro H."/>
            <person name="Bruce D."/>
            <person name="Schmutz J."/>
            <person name="Salamov A."/>
            <person name="Fey P."/>
            <person name="Gaudet P."/>
            <person name="Anjard C."/>
            <person name="Babu M.M."/>
            <person name="Basu S."/>
            <person name="Bushmanova Y."/>
            <person name="van der Wel H."/>
            <person name="Katoh-Kurasawa M."/>
            <person name="Dinh C."/>
            <person name="Coutinho P.M."/>
            <person name="Saito T."/>
            <person name="Elias M."/>
            <person name="Schaap P."/>
            <person name="Kay R.R."/>
            <person name="Henrissat B."/>
            <person name="Eichinger L."/>
            <person name="Rivero F."/>
            <person name="Putnam N.H."/>
            <person name="West C.M."/>
            <person name="Loomis W.F."/>
            <person name="Chisholm R.L."/>
            <person name="Shaulsky G."/>
            <person name="Strassmann J.E."/>
            <person name="Queller D.C."/>
            <person name="Kuspa A."/>
            <person name="Grigoriev I.V."/>
        </authorList>
    </citation>
    <scope>NUCLEOTIDE SEQUENCE [LARGE SCALE GENOMIC DNA]</scope>
    <source>
        <strain evidence="2">QSDP1</strain>
    </source>
</reference>
<keyword evidence="2" id="KW-1185">Reference proteome</keyword>